<dbReference type="PANTHER" id="PTHR47944:SF18">
    <property type="entry name" value="FLAVONOID 3'-MONOOXYGENASE"/>
    <property type="match status" value="1"/>
</dbReference>
<dbReference type="OrthoDB" id="2789670at2759"/>
<comment type="caution">
    <text evidence="11">The sequence shown here is derived from an EMBL/GenBank/DDBJ whole genome shotgun (WGS) entry which is preliminary data.</text>
</comment>
<evidence type="ECO:0000256" key="2">
    <source>
        <dbReference type="ARBA" id="ARBA00010617"/>
    </source>
</evidence>
<dbReference type="FunFam" id="1.10.630.10:FF:000126">
    <property type="entry name" value="Predicted protein"/>
    <property type="match status" value="1"/>
</dbReference>
<dbReference type="GO" id="GO:0016705">
    <property type="term" value="F:oxidoreductase activity, acting on paired donors, with incorporation or reduction of molecular oxygen"/>
    <property type="evidence" value="ECO:0007669"/>
    <property type="project" value="InterPro"/>
</dbReference>
<evidence type="ECO:0000256" key="7">
    <source>
        <dbReference type="ARBA" id="ARBA00023004"/>
    </source>
</evidence>
<evidence type="ECO:0000256" key="4">
    <source>
        <dbReference type="ARBA" id="ARBA00022723"/>
    </source>
</evidence>
<evidence type="ECO:0000256" key="3">
    <source>
        <dbReference type="ARBA" id="ARBA00022617"/>
    </source>
</evidence>
<keyword evidence="12" id="KW-1185">Reference proteome</keyword>
<protein>
    <submittedName>
        <fullName evidence="11">Flavonoid 3',5'-hydroxylase 1-like protein</fullName>
    </submittedName>
</protein>
<dbReference type="PROSITE" id="PS00086">
    <property type="entry name" value="CYTOCHROME_P450"/>
    <property type="match status" value="1"/>
</dbReference>
<keyword evidence="8 10" id="KW-0503">Monooxygenase</keyword>
<sequence length="506" mass="57023">MDISLVKELLFFSFLFFLLHYLFSYLFPTKSRVLPPGPSGYPIVGCLPLLGANPHDSLARLARKYGPIMHLKMGSHHVIVASTTCAARVFFKTLDLYFSDRPIDHAAVRLAYGDQDLVFTQYSPRWKLLRKICNVHMLGPKALESWSEVRRSEMTHMLRAMHSSSQKGEPVKVVEMLSVMMANIIGQVVVSRRVFDGANAEAVEFKAMVVELFHEGGKFNIGDYIPLLARLDVQGMEKRMKALQNRFDEMLTRIVREHEMSAPERKGSPDLLDVARAHMHEETRDGVRLNHVNIKALLLNLLAAGTDTTSITIEWAIAELLQNPSILKQAQAEMDHVIGRERRLEESDIPNLPYLRAICKETFRKHPSTPLSLPRLCTQDCEADGYFIPKNSRLLLNVWAIGRDPDVWKKPLEFDPERFMSGKGATMEANGQFELLVFGAGRRMCAGDRMGVLMVEYALGTLLHCFDLELPKGVVLDLDEAFGLALPKAVPVSAVLKPRLAEQAYL</sequence>
<evidence type="ECO:0000256" key="1">
    <source>
        <dbReference type="ARBA" id="ARBA00001971"/>
    </source>
</evidence>
<organism evidence="11 12">
    <name type="scientific">Carex littledalei</name>
    <dbReference type="NCBI Taxonomy" id="544730"/>
    <lineage>
        <taxon>Eukaryota</taxon>
        <taxon>Viridiplantae</taxon>
        <taxon>Streptophyta</taxon>
        <taxon>Embryophyta</taxon>
        <taxon>Tracheophyta</taxon>
        <taxon>Spermatophyta</taxon>
        <taxon>Magnoliopsida</taxon>
        <taxon>Liliopsida</taxon>
        <taxon>Poales</taxon>
        <taxon>Cyperaceae</taxon>
        <taxon>Cyperoideae</taxon>
        <taxon>Cariceae</taxon>
        <taxon>Carex</taxon>
        <taxon>Carex subgen. Euthyceras</taxon>
    </lineage>
</organism>
<comment type="similarity">
    <text evidence="2 10">Belongs to the cytochrome P450 family.</text>
</comment>
<proteinExistence type="inferred from homology"/>
<evidence type="ECO:0000256" key="5">
    <source>
        <dbReference type="ARBA" id="ARBA00022857"/>
    </source>
</evidence>
<name>A0A833R8V9_9POAL</name>
<dbReference type="PRINTS" id="PR00385">
    <property type="entry name" value="P450"/>
</dbReference>
<keyword evidence="6 10" id="KW-0560">Oxidoreductase</keyword>
<keyword evidence="3 9" id="KW-0349">Heme</keyword>
<dbReference type="PANTHER" id="PTHR47944">
    <property type="entry name" value="CYTOCHROME P450 98A9"/>
    <property type="match status" value="1"/>
</dbReference>
<dbReference type="Proteomes" id="UP000623129">
    <property type="component" value="Unassembled WGS sequence"/>
</dbReference>
<dbReference type="GO" id="GO:0004497">
    <property type="term" value="F:monooxygenase activity"/>
    <property type="evidence" value="ECO:0007669"/>
    <property type="project" value="UniProtKB-KW"/>
</dbReference>
<gene>
    <name evidence="11" type="ORF">FCM35_KLT09384</name>
</gene>
<dbReference type="InterPro" id="IPR017972">
    <property type="entry name" value="Cyt_P450_CS"/>
</dbReference>
<dbReference type="InterPro" id="IPR036396">
    <property type="entry name" value="Cyt_P450_sf"/>
</dbReference>
<dbReference type="Gene3D" id="1.10.630.10">
    <property type="entry name" value="Cytochrome P450"/>
    <property type="match status" value="1"/>
</dbReference>
<keyword evidence="5" id="KW-0521">NADP</keyword>
<comment type="cofactor">
    <cofactor evidence="1 9">
        <name>heme</name>
        <dbReference type="ChEBI" id="CHEBI:30413"/>
    </cofactor>
</comment>
<dbReference type="GO" id="GO:0005506">
    <property type="term" value="F:iron ion binding"/>
    <property type="evidence" value="ECO:0007669"/>
    <property type="project" value="InterPro"/>
</dbReference>
<evidence type="ECO:0000256" key="9">
    <source>
        <dbReference type="PIRSR" id="PIRSR602401-1"/>
    </source>
</evidence>
<evidence type="ECO:0000313" key="11">
    <source>
        <dbReference type="EMBL" id="KAF3340540.1"/>
    </source>
</evidence>
<keyword evidence="4 9" id="KW-0479">Metal-binding</keyword>
<dbReference type="InterPro" id="IPR001128">
    <property type="entry name" value="Cyt_P450"/>
</dbReference>
<dbReference type="EMBL" id="SWLB01000002">
    <property type="protein sequence ID" value="KAF3340540.1"/>
    <property type="molecule type" value="Genomic_DNA"/>
</dbReference>
<keyword evidence="7 9" id="KW-0408">Iron</keyword>
<dbReference type="AlphaFoldDB" id="A0A833R8V9"/>
<evidence type="ECO:0000313" key="12">
    <source>
        <dbReference type="Proteomes" id="UP000623129"/>
    </source>
</evidence>
<evidence type="ECO:0000256" key="10">
    <source>
        <dbReference type="RuleBase" id="RU000461"/>
    </source>
</evidence>
<dbReference type="InterPro" id="IPR002401">
    <property type="entry name" value="Cyt_P450_E_grp-I"/>
</dbReference>
<evidence type="ECO:0000256" key="6">
    <source>
        <dbReference type="ARBA" id="ARBA00023002"/>
    </source>
</evidence>
<accession>A0A833R8V9</accession>
<reference evidence="11" key="1">
    <citation type="submission" date="2020-01" db="EMBL/GenBank/DDBJ databases">
        <title>Genome sequence of Kobresia littledalei, the first chromosome-level genome in the family Cyperaceae.</title>
        <authorList>
            <person name="Qu G."/>
        </authorList>
    </citation>
    <scope>NUCLEOTIDE SEQUENCE</scope>
    <source>
        <strain evidence="11">C.B.Clarke</strain>
        <tissue evidence="11">Leaf</tissue>
    </source>
</reference>
<dbReference type="SUPFAM" id="SSF48264">
    <property type="entry name" value="Cytochrome P450"/>
    <property type="match status" value="1"/>
</dbReference>
<dbReference type="Pfam" id="PF00067">
    <property type="entry name" value="p450"/>
    <property type="match status" value="1"/>
</dbReference>
<evidence type="ECO:0000256" key="8">
    <source>
        <dbReference type="ARBA" id="ARBA00023033"/>
    </source>
</evidence>
<feature type="binding site" description="axial binding residue" evidence="9">
    <location>
        <position position="445"/>
    </location>
    <ligand>
        <name>heme</name>
        <dbReference type="ChEBI" id="CHEBI:30413"/>
    </ligand>
    <ligandPart>
        <name>Fe</name>
        <dbReference type="ChEBI" id="CHEBI:18248"/>
    </ligandPart>
</feature>
<dbReference type="PRINTS" id="PR00463">
    <property type="entry name" value="EP450I"/>
</dbReference>
<dbReference type="GO" id="GO:0020037">
    <property type="term" value="F:heme binding"/>
    <property type="evidence" value="ECO:0007669"/>
    <property type="project" value="InterPro"/>
</dbReference>